<name>A0A9P3PFG7_LYOSH</name>
<organism evidence="2 3">
    <name type="scientific">Lyophyllum shimeji</name>
    <name type="common">Hon-shimeji</name>
    <name type="synonym">Tricholoma shimeji</name>
    <dbReference type="NCBI Taxonomy" id="47721"/>
    <lineage>
        <taxon>Eukaryota</taxon>
        <taxon>Fungi</taxon>
        <taxon>Dikarya</taxon>
        <taxon>Basidiomycota</taxon>
        <taxon>Agaricomycotina</taxon>
        <taxon>Agaricomycetes</taxon>
        <taxon>Agaricomycetidae</taxon>
        <taxon>Agaricales</taxon>
        <taxon>Tricholomatineae</taxon>
        <taxon>Lyophyllaceae</taxon>
        <taxon>Lyophyllum</taxon>
    </lineage>
</organism>
<feature type="region of interest" description="Disordered" evidence="1">
    <location>
        <begin position="1"/>
        <end position="48"/>
    </location>
</feature>
<keyword evidence="3" id="KW-1185">Reference proteome</keyword>
<sequence length="87" mass="10027">MGRKEARQRGSLDRSSVSRDSQEVRRAPMSLHVTPDKRPMQTLPHNPQQLEPIRTHASITTLARGRVVVTTAWWHGLVHHFFWPALL</sequence>
<evidence type="ECO:0000256" key="1">
    <source>
        <dbReference type="SAM" id="MobiDB-lite"/>
    </source>
</evidence>
<proteinExistence type="predicted"/>
<accession>A0A9P3PFG7</accession>
<protein>
    <submittedName>
        <fullName evidence="2">Uncharacterized protein</fullName>
    </submittedName>
</protein>
<evidence type="ECO:0000313" key="3">
    <source>
        <dbReference type="Proteomes" id="UP001063166"/>
    </source>
</evidence>
<comment type="caution">
    <text evidence="2">The sequence shown here is derived from an EMBL/GenBank/DDBJ whole genome shotgun (WGS) entry which is preliminary data.</text>
</comment>
<evidence type="ECO:0000313" key="2">
    <source>
        <dbReference type="EMBL" id="GLB34457.1"/>
    </source>
</evidence>
<dbReference type="EMBL" id="BRPK01000002">
    <property type="protein sequence ID" value="GLB34457.1"/>
    <property type="molecule type" value="Genomic_DNA"/>
</dbReference>
<feature type="compositionally biased region" description="Basic and acidic residues" evidence="1">
    <location>
        <begin position="1"/>
        <end position="26"/>
    </location>
</feature>
<dbReference type="Proteomes" id="UP001063166">
    <property type="component" value="Unassembled WGS sequence"/>
</dbReference>
<gene>
    <name evidence="2" type="ORF">LshimejAT787_0200220</name>
</gene>
<dbReference type="AlphaFoldDB" id="A0A9P3PFG7"/>
<reference evidence="2" key="1">
    <citation type="submission" date="2022-07" db="EMBL/GenBank/DDBJ databases">
        <title>The genome of Lyophyllum shimeji provides insight into the initial evolution of ectomycorrhizal fungal genome.</title>
        <authorList>
            <person name="Kobayashi Y."/>
            <person name="Shibata T."/>
            <person name="Hirakawa H."/>
            <person name="Shigenobu S."/>
            <person name="Nishiyama T."/>
            <person name="Yamada A."/>
            <person name="Hasebe M."/>
            <person name="Kawaguchi M."/>
        </authorList>
    </citation>
    <scope>NUCLEOTIDE SEQUENCE</scope>
    <source>
        <strain evidence="2">AT787</strain>
    </source>
</reference>